<accession>A0A0K6HRJ0</accession>
<keyword evidence="2" id="KW-1185">Reference proteome</keyword>
<organism evidence="1 2">
    <name type="scientific">Thiomonas bhubaneswarensis</name>
    <dbReference type="NCBI Taxonomy" id="339866"/>
    <lineage>
        <taxon>Bacteria</taxon>
        <taxon>Pseudomonadati</taxon>
        <taxon>Pseudomonadota</taxon>
        <taxon>Betaproteobacteria</taxon>
        <taxon>Burkholderiales</taxon>
        <taxon>Thiomonas</taxon>
    </lineage>
</organism>
<sequence length="70" mass="7623">MTVPSPCINVCTMIEERGLCRGCLRTLDEIARWSSMSEEDKLQVWRQIRLRQAQTGGAADGDGGQPSAAA</sequence>
<dbReference type="Pfam" id="PF06945">
    <property type="entry name" value="DUF1289"/>
    <property type="match status" value="1"/>
</dbReference>
<reference evidence="2" key="1">
    <citation type="submission" date="2015-08" db="EMBL/GenBank/DDBJ databases">
        <authorList>
            <person name="Varghese N."/>
        </authorList>
    </citation>
    <scope>NUCLEOTIDE SEQUENCE [LARGE SCALE GENOMIC DNA]</scope>
    <source>
        <strain evidence="2">DSM 18181</strain>
    </source>
</reference>
<dbReference type="EMBL" id="CYHF01000001">
    <property type="protein sequence ID" value="CUA93466.1"/>
    <property type="molecule type" value="Genomic_DNA"/>
</dbReference>
<name>A0A0K6HRJ0_9BURK</name>
<dbReference type="OrthoDB" id="8911262at2"/>
<dbReference type="RefSeq" id="WP_055449191.1">
    <property type="nucleotide sequence ID" value="NZ_CYHF01000001.1"/>
</dbReference>
<dbReference type="AlphaFoldDB" id="A0A0K6HRJ0"/>
<proteinExistence type="predicted"/>
<gene>
    <name evidence="1" type="ORF">Ga0061069_101239</name>
</gene>
<dbReference type="PANTHER" id="PTHR35175:SF2">
    <property type="entry name" value="DUF1289 DOMAIN-CONTAINING PROTEIN"/>
    <property type="match status" value="1"/>
</dbReference>
<dbReference type="InterPro" id="IPR010710">
    <property type="entry name" value="DUF1289"/>
</dbReference>
<evidence type="ECO:0000313" key="2">
    <source>
        <dbReference type="Proteomes" id="UP000183649"/>
    </source>
</evidence>
<evidence type="ECO:0008006" key="3">
    <source>
        <dbReference type="Google" id="ProtNLM"/>
    </source>
</evidence>
<dbReference type="Proteomes" id="UP000183649">
    <property type="component" value="Unassembled WGS sequence"/>
</dbReference>
<dbReference type="STRING" id="339866.GCA_001418255_00237"/>
<dbReference type="PANTHER" id="PTHR35175">
    <property type="entry name" value="DUF1289 DOMAIN-CONTAINING PROTEIN"/>
    <property type="match status" value="1"/>
</dbReference>
<protein>
    <recommendedName>
        <fullName evidence="3">DUF1289 domain-containing protein</fullName>
    </recommendedName>
</protein>
<evidence type="ECO:0000313" key="1">
    <source>
        <dbReference type="EMBL" id="CUA93466.1"/>
    </source>
</evidence>